<dbReference type="EMBL" id="CAJVQB010070267">
    <property type="protein sequence ID" value="CAG8842804.1"/>
    <property type="molecule type" value="Genomic_DNA"/>
</dbReference>
<reference evidence="1 2" key="1">
    <citation type="submission" date="2021-06" db="EMBL/GenBank/DDBJ databases">
        <authorList>
            <person name="Kallberg Y."/>
            <person name="Tangrot J."/>
            <person name="Rosling A."/>
        </authorList>
    </citation>
    <scope>NUCLEOTIDE SEQUENCE [LARGE SCALE GENOMIC DNA]</scope>
    <source>
        <strain evidence="1 2">120-4 pot B 10/14</strain>
    </source>
</reference>
<protein>
    <submittedName>
        <fullName evidence="1">12990_t:CDS:1</fullName>
    </submittedName>
</protein>
<evidence type="ECO:0000313" key="1">
    <source>
        <dbReference type="EMBL" id="CAG8842804.1"/>
    </source>
</evidence>
<accession>A0ABN7WX12</accession>
<keyword evidence="2" id="KW-1185">Reference proteome</keyword>
<gene>
    <name evidence="1" type="ORF">GMARGA_LOCUS36187</name>
</gene>
<evidence type="ECO:0000313" key="2">
    <source>
        <dbReference type="Proteomes" id="UP000789901"/>
    </source>
</evidence>
<sequence>LSTNVNYQNVQFSPNNSYIAKSDLEDQIIVEMFRSGKNDKQVYKHVLVTDSNTCTDMLQQNL</sequence>
<proteinExistence type="predicted"/>
<comment type="caution">
    <text evidence="1">The sequence shown here is derived from an EMBL/GenBank/DDBJ whole genome shotgun (WGS) entry which is preliminary data.</text>
</comment>
<name>A0ABN7WX12_GIGMA</name>
<feature type="non-terminal residue" evidence="1">
    <location>
        <position position="1"/>
    </location>
</feature>
<organism evidence="1 2">
    <name type="scientific">Gigaspora margarita</name>
    <dbReference type="NCBI Taxonomy" id="4874"/>
    <lineage>
        <taxon>Eukaryota</taxon>
        <taxon>Fungi</taxon>
        <taxon>Fungi incertae sedis</taxon>
        <taxon>Mucoromycota</taxon>
        <taxon>Glomeromycotina</taxon>
        <taxon>Glomeromycetes</taxon>
        <taxon>Diversisporales</taxon>
        <taxon>Gigasporaceae</taxon>
        <taxon>Gigaspora</taxon>
    </lineage>
</organism>
<dbReference type="Proteomes" id="UP000789901">
    <property type="component" value="Unassembled WGS sequence"/>
</dbReference>